<proteinExistence type="predicted"/>
<evidence type="ECO:0000313" key="2">
    <source>
        <dbReference type="Ensembl" id="ENSXCOP00000027986.1"/>
    </source>
</evidence>
<sequence length="125" mass="14047">ILNYKTRGGKGQHDHCFGTLEFQELISEVYPLSQFEHGADDVLILGTDGLWDVLSNQEVAEAVTGFLANCDPDDQHRYTMAAQDLVMRARGELKDRGWRISNDRLGSGDDISVYIIPLMYGNKQN</sequence>
<dbReference type="Ensembl" id="ENSXCOT00000028326.1">
    <property type="protein sequence ID" value="ENSXCOP00000027986.1"/>
    <property type="gene ID" value="ENSXCOG00000020881.1"/>
</dbReference>
<dbReference type="AlphaFoldDB" id="A0A3B5MWC7"/>
<dbReference type="PROSITE" id="PS51746">
    <property type="entry name" value="PPM_2"/>
    <property type="match status" value="1"/>
</dbReference>
<dbReference type="InterPro" id="IPR001932">
    <property type="entry name" value="PPM-type_phosphatase-like_dom"/>
</dbReference>
<evidence type="ECO:0000313" key="3">
    <source>
        <dbReference type="Proteomes" id="UP000261380"/>
    </source>
</evidence>
<reference evidence="2" key="1">
    <citation type="submission" date="2025-08" db="UniProtKB">
        <authorList>
            <consortium name="Ensembl"/>
        </authorList>
    </citation>
    <scope>IDENTIFICATION</scope>
</reference>
<dbReference type="Proteomes" id="UP000261380">
    <property type="component" value="Unplaced"/>
</dbReference>
<dbReference type="InterPro" id="IPR036457">
    <property type="entry name" value="PPM-type-like_dom_sf"/>
</dbReference>
<dbReference type="GeneTree" id="ENSGT00940000165017"/>
<reference evidence="2" key="2">
    <citation type="submission" date="2025-09" db="UniProtKB">
        <authorList>
            <consortium name="Ensembl"/>
        </authorList>
    </citation>
    <scope>IDENTIFICATION</scope>
</reference>
<dbReference type="Pfam" id="PF00481">
    <property type="entry name" value="PP2C"/>
    <property type="match status" value="1"/>
</dbReference>
<evidence type="ECO:0000259" key="1">
    <source>
        <dbReference type="PROSITE" id="PS51746"/>
    </source>
</evidence>
<dbReference type="Gene3D" id="3.60.40.10">
    <property type="entry name" value="PPM-type phosphatase domain"/>
    <property type="match status" value="1"/>
</dbReference>
<keyword evidence="3" id="KW-1185">Reference proteome</keyword>
<accession>A0A3B5MWC7</accession>
<dbReference type="SUPFAM" id="SSF81606">
    <property type="entry name" value="PP2C-like"/>
    <property type="match status" value="1"/>
</dbReference>
<protein>
    <recommendedName>
        <fullName evidence="1">PPM-type phosphatase domain-containing protein</fullName>
    </recommendedName>
</protein>
<organism evidence="2 3">
    <name type="scientific">Xiphophorus couchianus</name>
    <name type="common">Monterrey platyfish</name>
    <dbReference type="NCBI Taxonomy" id="32473"/>
    <lineage>
        <taxon>Eukaryota</taxon>
        <taxon>Metazoa</taxon>
        <taxon>Chordata</taxon>
        <taxon>Craniata</taxon>
        <taxon>Vertebrata</taxon>
        <taxon>Euteleostomi</taxon>
        <taxon>Actinopterygii</taxon>
        <taxon>Neopterygii</taxon>
        <taxon>Teleostei</taxon>
        <taxon>Neoteleostei</taxon>
        <taxon>Acanthomorphata</taxon>
        <taxon>Ovalentaria</taxon>
        <taxon>Atherinomorphae</taxon>
        <taxon>Cyprinodontiformes</taxon>
        <taxon>Poeciliidae</taxon>
        <taxon>Poeciliinae</taxon>
        <taxon>Xiphophorus</taxon>
    </lineage>
</organism>
<name>A0A3B5MWC7_9TELE</name>
<feature type="domain" description="PPM-type phosphatase" evidence="1">
    <location>
        <begin position="1"/>
        <end position="118"/>
    </location>
</feature>